<protein>
    <submittedName>
        <fullName evidence="5">Fe(3+) ABC transporter substrate-binding protein</fullName>
    </submittedName>
</protein>
<reference evidence="6" key="1">
    <citation type="journal article" date="2018" name="Front. Microbiol.">
        <title>Genome-Based Analysis Reveals the Taxonomy and Diversity of the Family Idiomarinaceae.</title>
        <authorList>
            <person name="Liu Y."/>
            <person name="Lai Q."/>
            <person name="Shao Z."/>
        </authorList>
    </citation>
    <scope>NUCLEOTIDE SEQUENCE [LARGE SCALE GENOMIC DNA]</scope>
    <source>
        <strain evidence="6">R22</strain>
    </source>
</reference>
<keyword evidence="2 4" id="KW-0732">Signal</keyword>
<accession>A0A432YV79</accession>
<evidence type="ECO:0000313" key="5">
    <source>
        <dbReference type="EMBL" id="RUO67233.1"/>
    </source>
</evidence>
<proteinExistence type="inferred from homology"/>
<sequence>MRKFNSLLAILAATSATLVSFTSAAAEVNIYSARKEALIKPVLEKFTEQTGIEVNLLTGKADALLARLNSEGENTPADLFLTVDAGALHRAVEANAFQPVISDTINSAVPAHFRSADNLWFGLSLRARPIFYSPERVNPDELQSYLSLADEKWNDRICIRSSNNLYNQSLVAALIEHHGVDKTEKWAENFVENFARKPVGGDRDQIKGVAFGVCDIAVANTYYFGHMLNSEDAEERAAAEKVKIFWPAQDKQGAHVNVSGIGVTKHAKNVDEAKKLIQFLVSEESQKWYAQANYEYPVRESVEWSETLQQWGDFKQDDIAMDILGENNGDAVRLMNRAGWR</sequence>
<dbReference type="RefSeq" id="WP_126782722.1">
    <property type="nucleotide sequence ID" value="NZ_PIQC01000007.1"/>
</dbReference>
<dbReference type="AlphaFoldDB" id="A0A432YV79"/>
<dbReference type="PANTHER" id="PTHR30006:SF15">
    <property type="entry name" value="IRON-UTILIZATION PERIPLASMIC PROTEIN"/>
    <property type="match status" value="1"/>
</dbReference>
<evidence type="ECO:0000313" key="6">
    <source>
        <dbReference type="Proteomes" id="UP000288058"/>
    </source>
</evidence>
<evidence type="ECO:0000256" key="3">
    <source>
        <dbReference type="PIRSR" id="PIRSR002825-1"/>
    </source>
</evidence>
<feature type="binding site" evidence="3">
    <location>
        <position position="222"/>
    </location>
    <ligand>
        <name>Fe cation</name>
        <dbReference type="ChEBI" id="CHEBI:24875"/>
    </ligand>
</feature>
<dbReference type="PANTHER" id="PTHR30006">
    <property type="entry name" value="THIAMINE-BINDING PERIPLASMIC PROTEIN-RELATED"/>
    <property type="match status" value="1"/>
</dbReference>
<comment type="similarity">
    <text evidence="1">Belongs to the bacterial solute-binding protein 1 family.</text>
</comment>
<evidence type="ECO:0000256" key="4">
    <source>
        <dbReference type="SAM" id="SignalP"/>
    </source>
</evidence>
<keyword evidence="3" id="KW-0479">Metal-binding</keyword>
<dbReference type="EMBL" id="PIQC01000007">
    <property type="protein sequence ID" value="RUO67233.1"/>
    <property type="molecule type" value="Genomic_DNA"/>
</dbReference>
<evidence type="ECO:0000256" key="1">
    <source>
        <dbReference type="ARBA" id="ARBA00008520"/>
    </source>
</evidence>
<dbReference type="Proteomes" id="UP000288058">
    <property type="component" value="Unassembled WGS sequence"/>
</dbReference>
<dbReference type="GO" id="GO:0046872">
    <property type="term" value="F:metal ion binding"/>
    <property type="evidence" value="ECO:0007669"/>
    <property type="project" value="UniProtKB-KW"/>
</dbReference>
<gene>
    <name evidence="5" type="ORF">CWI78_10315</name>
</gene>
<keyword evidence="6" id="KW-1185">Reference proteome</keyword>
<feature type="binding site" evidence="3">
    <location>
        <position position="223"/>
    </location>
    <ligand>
        <name>Fe cation</name>
        <dbReference type="ChEBI" id="CHEBI:24875"/>
    </ligand>
</feature>
<dbReference type="PIRSF" id="PIRSF002825">
    <property type="entry name" value="CfbpA"/>
    <property type="match status" value="1"/>
</dbReference>
<feature type="chain" id="PRO_5018987854" evidence="4">
    <location>
        <begin position="26"/>
        <end position="341"/>
    </location>
</feature>
<organism evidence="5 6">
    <name type="scientific">Idiomarina ramblicola</name>
    <dbReference type="NCBI Taxonomy" id="263724"/>
    <lineage>
        <taxon>Bacteria</taxon>
        <taxon>Pseudomonadati</taxon>
        <taxon>Pseudomonadota</taxon>
        <taxon>Gammaproteobacteria</taxon>
        <taxon>Alteromonadales</taxon>
        <taxon>Idiomarinaceae</taxon>
        <taxon>Idiomarina</taxon>
    </lineage>
</organism>
<dbReference type="GO" id="GO:0030288">
    <property type="term" value="C:outer membrane-bounded periplasmic space"/>
    <property type="evidence" value="ECO:0007669"/>
    <property type="project" value="TreeGrafter"/>
</dbReference>
<feature type="signal peptide" evidence="4">
    <location>
        <begin position="1"/>
        <end position="25"/>
    </location>
</feature>
<comment type="caution">
    <text evidence="5">The sequence shown here is derived from an EMBL/GenBank/DDBJ whole genome shotgun (WGS) entry which is preliminary data.</text>
</comment>
<evidence type="ECO:0000256" key="2">
    <source>
        <dbReference type="ARBA" id="ARBA00022729"/>
    </source>
</evidence>
<dbReference type="Gene3D" id="3.40.190.10">
    <property type="entry name" value="Periplasmic binding protein-like II"/>
    <property type="match status" value="2"/>
</dbReference>
<dbReference type="OrthoDB" id="9769567at2"/>
<dbReference type="Pfam" id="PF13343">
    <property type="entry name" value="SBP_bac_6"/>
    <property type="match status" value="1"/>
</dbReference>
<name>A0A432YV79_9GAMM</name>
<dbReference type="SUPFAM" id="SSF53850">
    <property type="entry name" value="Periplasmic binding protein-like II"/>
    <property type="match status" value="1"/>
</dbReference>
<dbReference type="CDD" id="cd13542">
    <property type="entry name" value="PBP2_FutA1_ilke"/>
    <property type="match status" value="1"/>
</dbReference>
<keyword evidence="3" id="KW-0408">Iron</keyword>
<dbReference type="InterPro" id="IPR026045">
    <property type="entry name" value="Ferric-bd"/>
</dbReference>